<feature type="signal peptide" evidence="1">
    <location>
        <begin position="1"/>
        <end position="26"/>
    </location>
</feature>
<sequence length="184" mass="19348">MKKQWKGALAATAAIAVLLGGSGTLASWNDSATVLSKTVTAGTLSLGPCTVGPGGPTATGWFYRNYDTAPYTAIPNISTFRTFPGQDVYYSCNSKVSATGPRLRADVVAQTGTIGGALAPYLDVYVFLSDSANADITDFTSDYNGQVINVIVLFQFMRSNDNGGQNQSVSIPSFKLVTQQQPIG</sequence>
<evidence type="ECO:0000256" key="1">
    <source>
        <dbReference type="SAM" id="SignalP"/>
    </source>
</evidence>
<gene>
    <name evidence="2" type="ORF">R3Q16_16985</name>
</gene>
<keyword evidence="3" id="KW-1185">Reference proteome</keyword>
<dbReference type="RefSeq" id="WP_317542484.1">
    <property type="nucleotide sequence ID" value="NZ_JAWLKB010000006.1"/>
</dbReference>
<dbReference type="EMBL" id="JAWLKB010000006">
    <property type="protein sequence ID" value="MDV6268308.1"/>
    <property type="molecule type" value="Genomic_DNA"/>
</dbReference>
<organism evidence="2 3">
    <name type="scientific">Rhodococcus globerulus</name>
    <dbReference type="NCBI Taxonomy" id="33008"/>
    <lineage>
        <taxon>Bacteria</taxon>
        <taxon>Bacillati</taxon>
        <taxon>Actinomycetota</taxon>
        <taxon>Actinomycetes</taxon>
        <taxon>Mycobacteriales</taxon>
        <taxon>Nocardiaceae</taxon>
        <taxon>Rhodococcus</taxon>
    </lineage>
</organism>
<dbReference type="InterPro" id="IPR024006">
    <property type="entry name" value="Alt_signal_exp_actinobact"/>
</dbReference>
<name>A0ABU4BVX9_RHOGO</name>
<accession>A0ABU4BVX9</accession>
<feature type="chain" id="PRO_5046786285" evidence="1">
    <location>
        <begin position="27"/>
        <end position="184"/>
    </location>
</feature>
<comment type="caution">
    <text evidence="2">The sequence shown here is derived from an EMBL/GenBank/DDBJ whole genome shotgun (WGS) entry which is preliminary data.</text>
</comment>
<dbReference type="InterPro" id="IPR023833">
    <property type="entry name" value="Signal_pept_SipW-depend-type"/>
</dbReference>
<proteinExistence type="predicted"/>
<keyword evidence="1" id="KW-0732">Signal</keyword>
<dbReference type="NCBIfam" id="TIGR04088">
    <property type="entry name" value="cognate_SipW"/>
    <property type="match status" value="1"/>
</dbReference>
<protein>
    <submittedName>
        <fullName evidence="2">Alternate-type signal peptide domain-containing protein</fullName>
    </submittedName>
</protein>
<reference evidence="2 3" key="1">
    <citation type="submission" date="2023-10" db="EMBL/GenBank/DDBJ databases">
        <title>Development of a sustainable strategy for remediation of hydrocarbon-contaminated territories based on the waste exchange concept.</title>
        <authorList>
            <person name="Krivoruchko A."/>
        </authorList>
    </citation>
    <scope>NUCLEOTIDE SEQUENCE [LARGE SCALE GENOMIC DNA]</scope>
    <source>
        <strain evidence="2 3">IEGM 1203</strain>
    </source>
</reference>
<dbReference type="NCBIfam" id="TIGR04089">
    <property type="entry name" value="exp_by_SipW_III"/>
    <property type="match status" value="1"/>
</dbReference>
<evidence type="ECO:0000313" key="3">
    <source>
        <dbReference type="Proteomes" id="UP001185927"/>
    </source>
</evidence>
<evidence type="ECO:0000313" key="2">
    <source>
        <dbReference type="EMBL" id="MDV6268308.1"/>
    </source>
</evidence>
<dbReference type="Proteomes" id="UP001185927">
    <property type="component" value="Unassembled WGS sequence"/>
</dbReference>